<evidence type="ECO:0000313" key="1">
    <source>
        <dbReference type="EMBL" id="MDJ1501965.1"/>
    </source>
</evidence>
<dbReference type="AlphaFoldDB" id="A0AAE3R2J1"/>
<organism evidence="1 2">
    <name type="scientific">Xanthocytophaga agilis</name>
    <dbReference type="NCBI Taxonomy" id="3048010"/>
    <lineage>
        <taxon>Bacteria</taxon>
        <taxon>Pseudomonadati</taxon>
        <taxon>Bacteroidota</taxon>
        <taxon>Cytophagia</taxon>
        <taxon>Cytophagales</taxon>
        <taxon>Rhodocytophagaceae</taxon>
        <taxon>Xanthocytophaga</taxon>
    </lineage>
</organism>
<name>A0AAE3R2J1_9BACT</name>
<accession>A0AAE3R2J1</accession>
<evidence type="ECO:0000313" key="2">
    <source>
        <dbReference type="Proteomes" id="UP001232063"/>
    </source>
</evidence>
<protein>
    <submittedName>
        <fullName evidence="1">Uncharacterized protein</fullName>
    </submittedName>
</protein>
<comment type="caution">
    <text evidence="1">The sequence shown here is derived from an EMBL/GenBank/DDBJ whole genome shotgun (WGS) entry which is preliminary data.</text>
</comment>
<dbReference type="Proteomes" id="UP001232063">
    <property type="component" value="Unassembled WGS sequence"/>
</dbReference>
<reference evidence="1" key="1">
    <citation type="submission" date="2023-05" db="EMBL/GenBank/DDBJ databases">
        <authorList>
            <person name="Zhang X."/>
        </authorList>
    </citation>
    <scope>NUCLEOTIDE SEQUENCE</scope>
    <source>
        <strain evidence="1">BD1B2-1</strain>
    </source>
</reference>
<proteinExistence type="predicted"/>
<sequence length="210" mass="24760">MAFNLTFTLSLVSMFLFVCIYTNKKPSYISTQNKYKVDTSYIKKENFKFMVVSNYIFNENQERPIYFSQTVGLIVNGKVLYSQKHDGRYASIKTKSGTLKYLDNFILEIGVYKANNQNYFAVEGWGGCNSCSLYYLLIDQTGKVVYKLFWIEKTETIYSKFGSIEKVFKNENDRSRYLQRKYFYKEPICHKCLQSTKKNLFNDPYNPQSD</sequence>
<keyword evidence="2" id="KW-1185">Reference proteome</keyword>
<dbReference type="EMBL" id="JASJOU010000004">
    <property type="protein sequence ID" value="MDJ1501965.1"/>
    <property type="molecule type" value="Genomic_DNA"/>
</dbReference>
<gene>
    <name evidence="1" type="ORF">QNI22_14960</name>
</gene>